<dbReference type="Pfam" id="PF01590">
    <property type="entry name" value="GAF"/>
    <property type="match status" value="1"/>
</dbReference>
<dbReference type="InterPro" id="IPR029787">
    <property type="entry name" value="Nucleotide_cyclase"/>
</dbReference>
<dbReference type="STRING" id="1004156.AYP45_07200"/>
<dbReference type="NCBIfam" id="TIGR00254">
    <property type="entry name" value="GGDEF"/>
    <property type="match status" value="1"/>
</dbReference>
<dbReference type="PANTHER" id="PTHR46663:SF3">
    <property type="entry name" value="SLL0267 PROTEIN"/>
    <property type="match status" value="1"/>
</dbReference>
<reference evidence="3 4" key="1">
    <citation type="journal article" date="2017" name="Water Res.">
        <title>Discovery and metagenomic analysis of an anammox bacterial enrichment related to Candidatus "Brocadia caroliniensis" in a full-scale glycerol-fed nitritation-denitritation separate centrate treatment process.</title>
        <authorList>
            <person name="Park H."/>
            <person name="Brotto A.C."/>
            <person name="van Loosdrecht M.C."/>
            <person name="Chandran K."/>
        </authorList>
    </citation>
    <scope>NUCLEOTIDE SEQUENCE [LARGE SCALE GENOMIC DNA]</scope>
    <source>
        <strain evidence="3">26THWARD</strain>
    </source>
</reference>
<dbReference type="FunFam" id="3.30.70.270:FF:000001">
    <property type="entry name" value="Diguanylate cyclase domain protein"/>
    <property type="match status" value="1"/>
</dbReference>
<dbReference type="AlphaFoldDB" id="A0A1V4AUI3"/>
<organism evidence="3 4">
    <name type="scientific">Candidatus Brocadia carolinensis</name>
    <dbReference type="NCBI Taxonomy" id="1004156"/>
    <lineage>
        <taxon>Bacteria</taxon>
        <taxon>Pseudomonadati</taxon>
        <taxon>Planctomycetota</taxon>
        <taxon>Candidatus Brocadiia</taxon>
        <taxon>Candidatus Brocadiales</taxon>
        <taxon>Candidatus Brocadiaceae</taxon>
        <taxon>Candidatus Brocadia</taxon>
    </lineage>
</organism>
<dbReference type="InterPro" id="IPR000700">
    <property type="entry name" value="PAS-assoc_C"/>
</dbReference>
<evidence type="ECO:0008006" key="5">
    <source>
        <dbReference type="Google" id="ProtNLM"/>
    </source>
</evidence>
<evidence type="ECO:0000259" key="1">
    <source>
        <dbReference type="PROSITE" id="PS50113"/>
    </source>
</evidence>
<dbReference type="SUPFAM" id="SSF55073">
    <property type="entry name" value="Nucleotide cyclase"/>
    <property type="match status" value="1"/>
</dbReference>
<feature type="domain" description="PAC" evidence="1">
    <location>
        <begin position="110"/>
        <end position="168"/>
    </location>
</feature>
<dbReference type="SMART" id="SM00267">
    <property type="entry name" value="GGDEF"/>
    <property type="match status" value="1"/>
</dbReference>
<dbReference type="InterPro" id="IPR000160">
    <property type="entry name" value="GGDEF_dom"/>
</dbReference>
<accession>A0A1V4AUI3</accession>
<evidence type="ECO:0000313" key="3">
    <source>
        <dbReference type="EMBL" id="OOP56788.1"/>
    </source>
</evidence>
<dbReference type="InterPro" id="IPR003018">
    <property type="entry name" value="GAF"/>
</dbReference>
<dbReference type="Gene3D" id="3.30.450.20">
    <property type="entry name" value="PAS domain"/>
    <property type="match status" value="1"/>
</dbReference>
<dbReference type="SMART" id="SM00065">
    <property type="entry name" value="GAF"/>
    <property type="match status" value="2"/>
</dbReference>
<evidence type="ECO:0000259" key="2">
    <source>
        <dbReference type="PROSITE" id="PS50887"/>
    </source>
</evidence>
<sequence>MKKQEKTKSDRPVENEGCITVANGSEQKHYEDILADVCLLHSILDQTMEGVVVCDVSGKIVRASKTAHLLCGGDPVSKVFEEAFPLQIKTGKKEHTNFRIEDVLNCKIIQGAEVSLAYSFGDRSNDTKVFHMLMNASPLLNAEKSVVGGIVILSDVTEQKRVKRRKDILYTITHILAESTTFKEGAPEILRGLCECLEWDVGVLWTAERKTGTLHCSDLWHKPSVEIPEFEALTRQITFSPQVGLPGSVYADKAPLWITNAVSDANFPRAAVAAKEKLHGAFGFPILTGNTIFGVIELFSREIQPADDDLLTLMASIGEQIGQFIKRKQSEEALIHRIDFEKTVASISSRFVVFSDFNSAVFKSLADAGRLCDAGRAYLFQFRDNGAFMDNSNEWHADAVTPEIQHLQNLPTAMFPWLMKNLQAGNVIHIPDVSQMPAEAAFEKQEFEKRDIKATLILPVHAEKELIGFVGFDSVVAIDPWHEEDIALLHITAEIIGNAAARKHSEALITYMAYHDTLTGLPNRNLFHDRLKVALVHAQRHKRMVAVMIIDLDQFKTVNDVLGHHIGDLLLKEIAARLTHCVRKGDTIARTGGDEFTIILPDLIHALNTIIVASKIIDALNQTFRLEGHEIHTTSSIGISLYPLDAESPEDLVKKADIAMYLSKARGKNTYRFYRSEMNNVKK</sequence>
<dbReference type="Pfam" id="PF13426">
    <property type="entry name" value="PAS_9"/>
    <property type="match status" value="1"/>
</dbReference>
<evidence type="ECO:0000313" key="4">
    <source>
        <dbReference type="Proteomes" id="UP000189681"/>
    </source>
</evidence>
<dbReference type="EMBL" id="AYTS01000061">
    <property type="protein sequence ID" value="OOP56788.1"/>
    <property type="molecule type" value="Genomic_DNA"/>
</dbReference>
<comment type="caution">
    <text evidence="3">The sequence shown here is derived from an EMBL/GenBank/DDBJ whole genome shotgun (WGS) entry which is preliminary data.</text>
</comment>
<dbReference type="PROSITE" id="PS50113">
    <property type="entry name" value="PAC"/>
    <property type="match status" value="1"/>
</dbReference>
<feature type="domain" description="GGDEF" evidence="2">
    <location>
        <begin position="543"/>
        <end position="676"/>
    </location>
</feature>
<dbReference type="Proteomes" id="UP000189681">
    <property type="component" value="Unassembled WGS sequence"/>
</dbReference>
<proteinExistence type="predicted"/>
<dbReference type="PROSITE" id="PS50887">
    <property type="entry name" value="GGDEF"/>
    <property type="match status" value="1"/>
</dbReference>
<dbReference type="InterPro" id="IPR043128">
    <property type="entry name" value="Rev_trsase/Diguanyl_cyclase"/>
</dbReference>
<gene>
    <name evidence="3" type="ORF">AYP45_07200</name>
</gene>
<dbReference type="CDD" id="cd01949">
    <property type="entry name" value="GGDEF"/>
    <property type="match status" value="1"/>
</dbReference>
<dbReference type="GO" id="GO:0003824">
    <property type="term" value="F:catalytic activity"/>
    <property type="evidence" value="ECO:0007669"/>
    <property type="project" value="UniProtKB-ARBA"/>
</dbReference>
<dbReference type="InterPro" id="IPR029016">
    <property type="entry name" value="GAF-like_dom_sf"/>
</dbReference>
<dbReference type="Gene3D" id="3.30.450.40">
    <property type="match status" value="2"/>
</dbReference>
<dbReference type="SUPFAM" id="SSF55781">
    <property type="entry name" value="GAF domain-like"/>
    <property type="match status" value="2"/>
</dbReference>
<dbReference type="PANTHER" id="PTHR46663">
    <property type="entry name" value="DIGUANYLATE CYCLASE DGCT-RELATED"/>
    <property type="match status" value="1"/>
</dbReference>
<dbReference type="Gene3D" id="3.30.70.270">
    <property type="match status" value="1"/>
</dbReference>
<dbReference type="InterPro" id="IPR000014">
    <property type="entry name" value="PAS"/>
</dbReference>
<dbReference type="Pfam" id="PF13185">
    <property type="entry name" value="GAF_2"/>
    <property type="match status" value="1"/>
</dbReference>
<protein>
    <recommendedName>
        <fullName evidence="5">GGDEF domain-containing protein</fullName>
    </recommendedName>
</protein>
<dbReference type="Pfam" id="PF00990">
    <property type="entry name" value="GGDEF"/>
    <property type="match status" value="1"/>
</dbReference>
<name>A0A1V4AUI3_9BACT</name>
<dbReference type="InterPro" id="IPR052163">
    <property type="entry name" value="DGC-Regulatory_Protein"/>
</dbReference>